<feature type="transmembrane region" description="Helical" evidence="1">
    <location>
        <begin position="242"/>
        <end position="265"/>
    </location>
</feature>
<keyword evidence="4" id="KW-1185">Reference proteome</keyword>
<evidence type="ECO:0000256" key="1">
    <source>
        <dbReference type="SAM" id="Phobius"/>
    </source>
</evidence>
<evidence type="ECO:0000313" key="4">
    <source>
        <dbReference type="Proteomes" id="UP000494165"/>
    </source>
</evidence>
<feature type="signal peptide" evidence="2">
    <location>
        <begin position="1"/>
        <end position="16"/>
    </location>
</feature>
<sequence length="292" mass="33056">MLFSLAALVFLPSIFAATVEKRIEKRSTFVAVDLSRVDTRDLLNRAGYEECNPPRTDHGLYRDCRARDRSAFPARSAECFCAQCAEKSFKLFCSAGKWYLHPDHYDLPCKHCNNKACTQPNRQFECRSQQIGGAKSVKSDCTCLHDCLDYDLECDANGQWMQKKFIDSNGHSFVCNSEKKVMRLGYRSIEYDKGLITVRCEKGYKTDYHNKLSCINGFRNGTIPECILEQRSASGKMSNTTLYIIVFVALLLFLALVVVLSVLLLRKCRNAERSEITESPIYATPGKAQSSN</sequence>
<keyword evidence="2" id="KW-0732">Signal</keyword>
<evidence type="ECO:0008006" key="5">
    <source>
        <dbReference type="Google" id="ProtNLM"/>
    </source>
</evidence>
<comment type="caution">
    <text evidence="3">The sequence shown here is derived from an EMBL/GenBank/DDBJ whole genome shotgun (WGS) entry which is preliminary data.</text>
</comment>
<evidence type="ECO:0000313" key="3">
    <source>
        <dbReference type="EMBL" id="CAB3361517.1"/>
    </source>
</evidence>
<keyword evidence="1" id="KW-0472">Membrane</keyword>
<gene>
    <name evidence="3" type="ORF">CLODIP_2_CD15858</name>
</gene>
<keyword evidence="1" id="KW-0812">Transmembrane</keyword>
<keyword evidence="1" id="KW-1133">Transmembrane helix</keyword>
<reference evidence="3 4" key="1">
    <citation type="submission" date="2020-04" db="EMBL/GenBank/DDBJ databases">
        <authorList>
            <person name="Alioto T."/>
            <person name="Alioto T."/>
            <person name="Gomez Garrido J."/>
        </authorList>
    </citation>
    <scope>NUCLEOTIDE SEQUENCE [LARGE SCALE GENOMIC DNA]</scope>
</reference>
<feature type="chain" id="PRO_5035832524" description="Sushi domain-containing protein" evidence="2">
    <location>
        <begin position="17"/>
        <end position="292"/>
    </location>
</feature>
<evidence type="ECO:0000256" key="2">
    <source>
        <dbReference type="SAM" id="SignalP"/>
    </source>
</evidence>
<name>A0A8S1C759_9INSE</name>
<dbReference type="EMBL" id="CADEPI010000006">
    <property type="protein sequence ID" value="CAB3361517.1"/>
    <property type="molecule type" value="Genomic_DNA"/>
</dbReference>
<organism evidence="3 4">
    <name type="scientific">Cloeon dipterum</name>
    <dbReference type="NCBI Taxonomy" id="197152"/>
    <lineage>
        <taxon>Eukaryota</taxon>
        <taxon>Metazoa</taxon>
        <taxon>Ecdysozoa</taxon>
        <taxon>Arthropoda</taxon>
        <taxon>Hexapoda</taxon>
        <taxon>Insecta</taxon>
        <taxon>Pterygota</taxon>
        <taxon>Palaeoptera</taxon>
        <taxon>Ephemeroptera</taxon>
        <taxon>Pisciforma</taxon>
        <taxon>Baetidae</taxon>
        <taxon>Cloeon</taxon>
    </lineage>
</organism>
<proteinExistence type="predicted"/>
<accession>A0A8S1C759</accession>
<dbReference type="Proteomes" id="UP000494165">
    <property type="component" value="Unassembled WGS sequence"/>
</dbReference>
<dbReference type="AlphaFoldDB" id="A0A8S1C759"/>
<protein>
    <recommendedName>
        <fullName evidence="5">Sushi domain-containing protein</fullName>
    </recommendedName>
</protein>